<feature type="domain" description="O-methyltransferase dimerisation" evidence="5">
    <location>
        <begin position="79"/>
        <end position="154"/>
    </location>
</feature>
<dbReference type="InterPro" id="IPR036388">
    <property type="entry name" value="WH-like_DNA-bd_sf"/>
</dbReference>
<keyword evidence="1" id="KW-0489">Methyltransferase</keyword>
<organism evidence="6">
    <name type="scientific">Psilocybe cubensis</name>
    <name type="common">Psychedelic mushroom</name>
    <name type="synonym">Stropharia cubensis</name>
    <dbReference type="NCBI Taxonomy" id="181762"/>
    <lineage>
        <taxon>Eukaryota</taxon>
        <taxon>Fungi</taxon>
        <taxon>Dikarya</taxon>
        <taxon>Basidiomycota</taxon>
        <taxon>Agaricomycotina</taxon>
        <taxon>Agaricomycetes</taxon>
        <taxon>Agaricomycetidae</taxon>
        <taxon>Agaricales</taxon>
        <taxon>Agaricineae</taxon>
        <taxon>Strophariaceae</taxon>
        <taxon>Psilocybe</taxon>
    </lineage>
</organism>
<keyword evidence="2" id="KW-0808">Transferase</keyword>
<evidence type="ECO:0000259" key="5">
    <source>
        <dbReference type="Pfam" id="PF08100"/>
    </source>
</evidence>
<accession>A0A8H8CNU6</accession>
<dbReference type="Gene3D" id="3.40.50.150">
    <property type="entry name" value="Vaccinia Virus protein VP39"/>
    <property type="match status" value="1"/>
</dbReference>
<evidence type="ECO:0000256" key="1">
    <source>
        <dbReference type="ARBA" id="ARBA00022603"/>
    </source>
</evidence>
<dbReference type="InterPro" id="IPR029063">
    <property type="entry name" value="SAM-dependent_MTases_sf"/>
</dbReference>
<dbReference type="Gene3D" id="1.10.10.10">
    <property type="entry name" value="Winged helix-like DNA-binding domain superfamily/Winged helix DNA-binding domain"/>
    <property type="match status" value="1"/>
</dbReference>
<dbReference type="OrthoDB" id="2410195at2759"/>
<dbReference type="InterPro" id="IPR016461">
    <property type="entry name" value="COMT-like"/>
</dbReference>
<dbReference type="InterPro" id="IPR012967">
    <property type="entry name" value="COMT_dimerisation"/>
</dbReference>
<feature type="domain" description="O-methyltransferase C-terminal" evidence="4">
    <location>
        <begin position="209"/>
        <end position="395"/>
    </location>
</feature>
<keyword evidence="3" id="KW-0949">S-adenosyl-L-methionine</keyword>
<protein>
    <recommendedName>
        <fullName evidence="7">S-adenosyl-L-methionine-dependent methyltransferase</fullName>
    </recommendedName>
</protein>
<dbReference type="Pfam" id="PF00891">
    <property type="entry name" value="Methyltransf_2"/>
    <property type="match status" value="1"/>
</dbReference>
<comment type="caution">
    <text evidence="6">The sequence shown here is derived from an EMBL/GenBank/DDBJ whole genome shotgun (WGS) entry which is preliminary data.</text>
</comment>
<evidence type="ECO:0000259" key="4">
    <source>
        <dbReference type="Pfam" id="PF00891"/>
    </source>
</evidence>
<sequence>MPSTLSSLAFLINRSIITLEKACSESKLPFPGFDEPFTPASEAFRANPEAEEAAKVIAAAAHQLMMMVLPPSVALYTVVSGAHKSAALRVCLEANVTEILREGGKEGMHVKEIAERTKVNHQKLARCLRYLATHHVYKEVSPDVFTNNRVSSMMDTGKAVDDLIARPEEKHENTPGLAAVASHHLDEVYKAAGYLWESMSDPATAHSFESNETPFNLGFSVNTSFFETIALPDPRWQLRQRRFNVGMKGVTVLESADAVLKAFDWQSLPKDSVVVDVGGGIGSSSLILAKNLPDIKIVIQDTPIVLTEGATQFWARELPEALASGRVSFQVHDFFTPQPIKNASVFLLKQIMHDWPDKYAIKILSQLRQAARPDTRLIIIESAIPFACHDPSGDKGKGVIGAVPKEAPEPLLANYGVANELTYTADVTMLILTNAQERTVKDMKELLHSTGWQMTKIVRDHETGSFMQPVEAVPMVKIPVRDTAE</sequence>
<name>A0A8H8CNU6_PSICU</name>
<dbReference type="Pfam" id="PF08100">
    <property type="entry name" value="Dimerisation"/>
    <property type="match status" value="1"/>
</dbReference>
<dbReference type="GO" id="GO:0008171">
    <property type="term" value="F:O-methyltransferase activity"/>
    <property type="evidence" value="ECO:0007669"/>
    <property type="project" value="InterPro"/>
</dbReference>
<evidence type="ECO:0000313" key="6">
    <source>
        <dbReference type="EMBL" id="KAG5172296.1"/>
    </source>
</evidence>
<dbReference type="AlphaFoldDB" id="A0A8H8CNU6"/>
<dbReference type="SUPFAM" id="SSF53335">
    <property type="entry name" value="S-adenosyl-L-methionine-dependent methyltransferases"/>
    <property type="match status" value="1"/>
</dbReference>
<dbReference type="PROSITE" id="PS51683">
    <property type="entry name" value="SAM_OMT_II"/>
    <property type="match status" value="1"/>
</dbReference>
<dbReference type="SUPFAM" id="SSF46785">
    <property type="entry name" value="Winged helix' DNA-binding domain"/>
    <property type="match status" value="1"/>
</dbReference>
<dbReference type="PANTHER" id="PTHR43712">
    <property type="entry name" value="PUTATIVE (AFU_ORTHOLOGUE AFUA_4G14580)-RELATED"/>
    <property type="match status" value="1"/>
</dbReference>
<dbReference type="EMBL" id="JAFIQS010000002">
    <property type="protein sequence ID" value="KAG5172296.1"/>
    <property type="molecule type" value="Genomic_DNA"/>
</dbReference>
<dbReference type="GO" id="GO:0032259">
    <property type="term" value="P:methylation"/>
    <property type="evidence" value="ECO:0007669"/>
    <property type="project" value="UniProtKB-KW"/>
</dbReference>
<dbReference type="InterPro" id="IPR001077">
    <property type="entry name" value="COMT_C"/>
</dbReference>
<proteinExistence type="predicted"/>
<dbReference type="InterPro" id="IPR036390">
    <property type="entry name" value="WH_DNA-bd_sf"/>
</dbReference>
<dbReference type="PANTHER" id="PTHR43712:SF2">
    <property type="entry name" value="O-METHYLTRANSFERASE CICE"/>
    <property type="match status" value="1"/>
</dbReference>
<evidence type="ECO:0008006" key="7">
    <source>
        <dbReference type="Google" id="ProtNLM"/>
    </source>
</evidence>
<reference evidence="6" key="1">
    <citation type="submission" date="2021-02" db="EMBL/GenBank/DDBJ databases">
        <title>Psilocybe cubensis genome.</title>
        <authorList>
            <person name="Mckernan K.J."/>
            <person name="Crawford S."/>
            <person name="Trippe A."/>
            <person name="Kane L.T."/>
            <person name="Mclaughlin S."/>
        </authorList>
    </citation>
    <scope>NUCLEOTIDE SEQUENCE [LARGE SCALE GENOMIC DNA]</scope>
    <source>
        <strain evidence="6">MGC-MH-2018</strain>
    </source>
</reference>
<evidence type="ECO:0000256" key="3">
    <source>
        <dbReference type="ARBA" id="ARBA00022691"/>
    </source>
</evidence>
<gene>
    <name evidence="6" type="ORF">JR316_001793</name>
</gene>
<evidence type="ECO:0000256" key="2">
    <source>
        <dbReference type="ARBA" id="ARBA00022679"/>
    </source>
</evidence>
<dbReference type="GO" id="GO:0046983">
    <property type="term" value="F:protein dimerization activity"/>
    <property type="evidence" value="ECO:0007669"/>
    <property type="project" value="InterPro"/>
</dbReference>